<dbReference type="GO" id="GO:0005886">
    <property type="term" value="C:plasma membrane"/>
    <property type="evidence" value="ECO:0007669"/>
    <property type="project" value="TreeGrafter"/>
</dbReference>
<dbReference type="Pfam" id="PF25917">
    <property type="entry name" value="BSH_RND"/>
    <property type="match status" value="1"/>
</dbReference>
<feature type="domain" description="Multidrug resistance protein MdtA-like C-terminal permuted SH3" evidence="6">
    <location>
        <begin position="294"/>
        <end position="355"/>
    </location>
</feature>
<accession>A0A7W5XYR1</accession>
<reference evidence="7 8" key="1">
    <citation type="submission" date="2020-08" db="EMBL/GenBank/DDBJ databases">
        <title>Genomic Encyclopedia of Type Strains, Phase IV (KMG-IV): sequencing the most valuable type-strain genomes for metagenomic binning, comparative biology and taxonomic classification.</title>
        <authorList>
            <person name="Goeker M."/>
        </authorList>
    </citation>
    <scope>NUCLEOTIDE SEQUENCE [LARGE SCALE GENOMIC DNA]</scope>
    <source>
        <strain evidence="7 8">DSM 22548</strain>
    </source>
</reference>
<dbReference type="AlphaFoldDB" id="A0A7W5XYR1"/>
<organism evidence="7 8">
    <name type="scientific">Alloprevotella rava</name>
    <dbReference type="NCBI Taxonomy" id="671218"/>
    <lineage>
        <taxon>Bacteria</taxon>
        <taxon>Pseudomonadati</taxon>
        <taxon>Bacteroidota</taxon>
        <taxon>Bacteroidia</taxon>
        <taxon>Bacteroidales</taxon>
        <taxon>Prevotellaceae</taxon>
        <taxon>Alloprevotella</taxon>
    </lineage>
</organism>
<feature type="domain" description="Multidrug resistance protein MdtA-like beta-barrel" evidence="5">
    <location>
        <begin position="205"/>
        <end position="286"/>
    </location>
</feature>
<feature type="domain" description="Multidrug resistance protein MdtA-like barrel-sandwich hybrid" evidence="4">
    <location>
        <begin position="57"/>
        <end position="194"/>
    </location>
</feature>
<dbReference type="InterPro" id="IPR058625">
    <property type="entry name" value="MdtA-like_BSH"/>
</dbReference>
<dbReference type="Proteomes" id="UP000541425">
    <property type="component" value="Unassembled WGS sequence"/>
</dbReference>
<keyword evidence="3" id="KW-0175">Coiled coil</keyword>
<evidence type="ECO:0000256" key="2">
    <source>
        <dbReference type="ARBA" id="ARBA00009477"/>
    </source>
</evidence>
<dbReference type="Pfam" id="PF25967">
    <property type="entry name" value="RND-MFP_C"/>
    <property type="match status" value="1"/>
</dbReference>
<dbReference type="EMBL" id="JACICA010000016">
    <property type="protein sequence ID" value="MBB3703595.1"/>
    <property type="molecule type" value="Genomic_DNA"/>
</dbReference>
<dbReference type="Gene3D" id="2.40.30.170">
    <property type="match status" value="1"/>
</dbReference>
<evidence type="ECO:0000259" key="5">
    <source>
        <dbReference type="Pfam" id="PF25944"/>
    </source>
</evidence>
<dbReference type="SUPFAM" id="SSF111369">
    <property type="entry name" value="HlyD-like secretion proteins"/>
    <property type="match status" value="1"/>
</dbReference>
<dbReference type="GO" id="GO:0022857">
    <property type="term" value="F:transmembrane transporter activity"/>
    <property type="evidence" value="ECO:0007669"/>
    <property type="project" value="InterPro"/>
</dbReference>
<dbReference type="InterPro" id="IPR006143">
    <property type="entry name" value="RND_pump_MFP"/>
</dbReference>
<dbReference type="Gene3D" id="2.40.50.100">
    <property type="match status" value="1"/>
</dbReference>
<dbReference type="Gene3D" id="2.40.420.20">
    <property type="match status" value="1"/>
</dbReference>
<comment type="similarity">
    <text evidence="2">Belongs to the membrane fusion protein (MFP) (TC 8.A.1) family.</text>
</comment>
<dbReference type="InterPro" id="IPR058627">
    <property type="entry name" value="MdtA-like_C"/>
</dbReference>
<name>A0A7W5XYR1_9BACT</name>
<comment type="caution">
    <text evidence="7">The sequence shown here is derived from an EMBL/GenBank/DDBJ whole genome shotgun (WGS) entry which is preliminary data.</text>
</comment>
<evidence type="ECO:0000313" key="7">
    <source>
        <dbReference type="EMBL" id="MBB3703595.1"/>
    </source>
</evidence>
<evidence type="ECO:0000259" key="4">
    <source>
        <dbReference type="Pfam" id="PF25917"/>
    </source>
</evidence>
<evidence type="ECO:0000256" key="1">
    <source>
        <dbReference type="ARBA" id="ARBA00004196"/>
    </source>
</evidence>
<dbReference type="Gene3D" id="1.10.287.470">
    <property type="entry name" value="Helix hairpin bin"/>
    <property type="match status" value="1"/>
</dbReference>
<evidence type="ECO:0000313" key="8">
    <source>
        <dbReference type="Proteomes" id="UP000541425"/>
    </source>
</evidence>
<dbReference type="PROSITE" id="PS51257">
    <property type="entry name" value="PROKAR_LIPOPROTEIN"/>
    <property type="match status" value="1"/>
</dbReference>
<gene>
    <name evidence="7" type="ORF">FHS60_002086</name>
</gene>
<dbReference type="PANTHER" id="PTHR30158:SF23">
    <property type="entry name" value="MULTIDRUG RESISTANCE PROTEIN MEXA"/>
    <property type="match status" value="1"/>
</dbReference>
<evidence type="ECO:0000256" key="3">
    <source>
        <dbReference type="SAM" id="Coils"/>
    </source>
</evidence>
<dbReference type="GO" id="GO:0030313">
    <property type="term" value="C:cell envelope"/>
    <property type="evidence" value="ECO:0007669"/>
    <property type="project" value="UniProtKB-SubCell"/>
</dbReference>
<comment type="subcellular location">
    <subcellularLocation>
        <location evidence="1">Cell envelope</location>
    </subcellularLocation>
</comment>
<protein>
    <submittedName>
        <fullName evidence="7">Membrane fusion protein (Multidrug efflux system)</fullName>
    </submittedName>
</protein>
<dbReference type="InterPro" id="IPR058626">
    <property type="entry name" value="MdtA-like_b-barrel"/>
</dbReference>
<sequence>MRRFAYLALGIILFASCSKKQQGMPDADNSYAVETVNTSSADLNTTYPATIKGIQDIEIRPRISGNITQIYVAEGQTVHRGQTLFTMDSEQYVAAVRAAEAQIKVCQANISTQRLTVANQRLLHSKQIISDYAMKSAENQLQALQAQLASAQAQLAGARDNLKWCTVSSPADGVIGLLPYKVGALVGPSMTEAFTTVSDIERVHVYFSMTEKQLLAMARTSNGGVKAAIKNMPAVRLKLADGTIYDETGTVDAISGVINQSTGAVQMRATFSNSRHLLHSGGTGNILLPTIVSNVIRVPQAAVTEIQDKKFVYIVGTQNKVKSTEVTIEEQNDGTYYYVTSGLKAGDRIVIEGIQNLKNDMEIKPITSQQAAEKRAQAAKDIKDGKLPF</sequence>
<dbReference type="GO" id="GO:0046677">
    <property type="term" value="P:response to antibiotic"/>
    <property type="evidence" value="ECO:0007669"/>
    <property type="project" value="TreeGrafter"/>
</dbReference>
<feature type="coiled-coil region" evidence="3">
    <location>
        <begin position="134"/>
        <end position="161"/>
    </location>
</feature>
<proteinExistence type="inferred from homology"/>
<dbReference type="PANTHER" id="PTHR30158">
    <property type="entry name" value="ACRA/E-RELATED COMPONENT OF DRUG EFFLUX TRANSPORTER"/>
    <property type="match status" value="1"/>
</dbReference>
<dbReference type="NCBIfam" id="TIGR01730">
    <property type="entry name" value="RND_mfp"/>
    <property type="match status" value="1"/>
</dbReference>
<dbReference type="RefSeq" id="WP_183698016.1">
    <property type="nucleotide sequence ID" value="NZ_JACICA010000016.1"/>
</dbReference>
<evidence type="ECO:0000259" key="6">
    <source>
        <dbReference type="Pfam" id="PF25967"/>
    </source>
</evidence>
<dbReference type="Pfam" id="PF25944">
    <property type="entry name" value="Beta-barrel_RND"/>
    <property type="match status" value="1"/>
</dbReference>